<dbReference type="InterPro" id="IPR013249">
    <property type="entry name" value="RNA_pol_sigma70_r4_t2"/>
</dbReference>
<accession>A0A1L9QLN0</accession>
<comment type="similarity">
    <text evidence="1">Belongs to the sigma-70 factor family. ECF subfamily.</text>
</comment>
<dbReference type="InterPro" id="IPR039425">
    <property type="entry name" value="RNA_pol_sigma-70-like"/>
</dbReference>
<dbReference type="Gene3D" id="1.10.10.10">
    <property type="entry name" value="Winged helix-like DNA-binding domain superfamily/Winged helix DNA-binding domain"/>
    <property type="match status" value="1"/>
</dbReference>
<evidence type="ECO:0000259" key="7">
    <source>
        <dbReference type="Pfam" id="PF08281"/>
    </source>
</evidence>
<dbReference type="InterPro" id="IPR013325">
    <property type="entry name" value="RNA_pol_sigma_r2"/>
</dbReference>
<keyword evidence="2" id="KW-0805">Transcription regulation</keyword>
<dbReference type="GO" id="GO:0003677">
    <property type="term" value="F:DNA binding"/>
    <property type="evidence" value="ECO:0007669"/>
    <property type="project" value="UniProtKB-KW"/>
</dbReference>
<keyword evidence="4" id="KW-0238">DNA-binding</keyword>
<dbReference type="GO" id="GO:0006352">
    <property type="term" value="P:DNA-templated transcription initiation"/>
    <property type="evidence" value="ECO:0007669"/>
    <property type="project" value="InterPro"/>
</dbReference>
<dbReference type="Proteomes" id="UP000183940">
    <property type="component" value="Unassembled WGS sequence"/>
</dbReference>
<evidence type="ECO:0000256" key="5">
    <source>
        <dbReference type="ARBA" id="ARBA00023163"/>
    </source>
</evidence>
<dbReference type="PANTHER" id="PTHR43133:SF8">
    <property type="entry name" value="RNA POLYMERASE SIGMA FACTOR HI_1459-RELATED"/>
    <property type="match status" value="1"/>
</dbReference>
<dbReference type="InterPro" id="IPR014284">
    <property type="entry name" value="RNA_pol_sigma-70_dom"/>
</dbReference>
<organism evidence="8 9">
    <name type="scientific">Roseofilum reptotaenium AO1-A</name>
    <dbReference type="NCBI Taxonomy" id="1925591"/>
    <lineage>
        <taxon>Bacteria</taxon>
        <taxon>Bacillati</taxon>
        <taxon>Cyanobacteriota</taxon>
        <taxon>Cyanophyceae</taxon>
        <taxon>Desertifilales</taxon>
        <taxon>Desertifilaceae</taxon>
        <taxon>Roseofilum</taxon>
    </lineage>
</organism>
<sequence>MQRKRLISNTFSGSRSGNKVLDSVEEEKLLQNLSEGDMNAFWPLWQSHQEYLYFHCLRWLNNDRHEAEDALSLAMLKARKTLPDYAHKITNLQAWLTRLTHNLCIDKYRQARRRAIGVENIDEIATISLDSLLISYTSPESTLLSEELSRSIVQAINMLPERLRQLFILRYYHQVSCADIAQDLGISQDNAYKRIQEAKECLRKRLKHYLSGQKYSVLHSSRDGVNHQTSVDKCSLSDAPSANNIRSINPPISYHLTATCLVKVSHLSL</sequence>
<dbReference type="Pfam" id="PF04542">
    <property type="entry name" value="Sigma70_r2"/>
    <property type="match status" value="1"/>
</dbReference>
<evidence type="ECO:0000256" key="4">
    <source>
        <dbReference type="ARBA" id="ARBA00023125"/>
    </source>
</evidence>
<feature type="domain" description="RNA polymerase sigma-70 region 2" evidence="6">
    <location>
        <begin position="44"/>
        <end position="114"/>
    </location>
</feature>
<dbReference type="NCBIfam" id="TIGR02937">
    <property type="entry name" value="sigma70-ECF"/>
    <property type="match status" value="1"/>
</dbReference>
<keyword evidence="5" id="KW-0804">Transcription</keyword>
<dbReference type="Pfam" id="PF08281">
    <property type="entry name" value="Sigma70_r4_2"/>
    <property type="match status" value="1"/>
</dbReference>
<reference evidence="8" key="1">
    <citation type="submission" date="2016-10" db="EMBL/GenBank/DDBJ databases">
        <title>CRISPR-Cas defence system in Roseofilum reptotaenium: evidence of a bacteriophage-cyanobacterium arms race in the coral black band disease.</title>
        <authorList>
            <person name="Buerger P."/>
            <person name="Wood-Charlson E.M."/>
            <person name="Weynberg K.D."/>
            <person name="Willis B."/>
            <person name="Van Oppen M.J."/>
        </authorList>
    </citation>
    <scope>NUCLEOTIDE SEQUENCE [LARGE SCALE GENOMIC DNA]</scope>
    <source>
        <strain evidence="8">AO1-A</strain>
    </source>
</reference>
<gene>
    <name evidence="8" type="ORF">BI308_21035</name>
</gene>
<dbReference type="EMBL" id="MLAW01000049">
    <property type="protein sequence ID" value="OJJ19796.1"/>
    <property type="molecule type" value="Genomic_DNA"/>
</dbReference>
<dbReference type="PANTHER" id="PTHR43133">
    <property type="entry name" value="RNA POLYMERASE ECF-TYPE SIGMA FACTO"/>
    <property type="match status" value="1"/>
</dbReference>
<feature type="domain" description="RNA polymerase sigma factor 70 region 4 type 2" evidence="7">
    <location>
        <begin position="150"/>
        <end position="202"/>
    </location>
</feature>
<keyword evidence="3" id="KW-0731">Sigma factor</keyword>
<evidence type="ECO:0000256" key="1">
    <source>
        <dbReference type="ARBA" id="ARBA00010641"/>
    </source>
</evidence>
<evidence type="ECO:0000256" key="3">
    <source>
        <dbReference type="ARBA" id="ARBA00023082"/>
    </source>
</evidence>
<evidence type="ECO:0000313" key="9">
    <source>
        <dbReference type="Proteomes" id="UP000183940"/>
    </source>
</evidence>
<protein>
    <recommendedName>
        <fullName evidence="10">RNA polymerase subunit sigma-70</fullName>
    </recommendedName>
</protein>
<evidence type="ECO:0000313" key="8">
    <source>
        <dbReference type="EMBL" id="OJJ19796.1"/>
    </source>
</evidence>
<dbReference type="AlphaFoldDB" id="A0A1L9QLN0"/>
<comment type="caution">
    <text evidence="8">The sequence shown here is derived from an EMBL/GenBank/DDBJ whole genome shotgun (WGS) entry which is preliminary data.</text>
</comment>
<proteinExistence type="inferred from homology"/>
<dbReference type="InterPro" id="IPR007627">
    <property type="entry name" value="RNA_pol_sigma70_r2"/>
</dbReference>
<evidence type="ECO:0000256" key="2">
    <source>
        <dbReference type="ARBA" id="ARBA00023015"/>
    </source>
</evidence>
<name>A0A1L9QLN0_9CYAN</name>
<evidence type="ECO:0000259" key="6">
    <source>
        <dbReference type="Pfam" id="PF04542"/>
    </source>
</evidence>
<dbReference type="InterPro" id="IPR013324">
    <property type="entry name" value="RNA_pol_sigma_r3/r4-like"/>
</dbReference>
<dbReference type="STRING" id="1925591.BI308_21035"/>
<dbReference type="InterPro" id="IPR036388">
    <property type="entry name" value="WH-like_DNA-bd_sf"/>
</dbReference>
<keyword evidence="9" id="KW-1185">Reference proteome</keyword>
<evidence type="ECO:0008006" key="10">
    <source>
        <dbReference type="Google" id="ProtNLM"/>
    </source>
</evidence>
<dbReference type="GO" id="GO:0016987">
    <property type="term" value="F:sigma factor activity"/>
    <property type="evidence" value="ECO:0007669"/>
    <property type="project" value="UniProtKB-KW"/>
</dbReference>
<dbReference type="SUPFAM" id="SSF88659">
    <property type="entry name" value="Sigma3 and sigma4 domains of RNA polymerase sigma factors"/>
    <property type="match status" value="1"/>
</dbReference>
<dbReference type="Gene3D" id="1.10.1740.10">
    <property type="match status" value="1"/>
</dbReference>
<dbReference type="SUPFAM" id="SSF88946">
    <property type="entry name" value="Sigma2 domain of RNA polymerase sigma factors"/>
    <property type="match status" value="1"/>
</dbReference>